<dbReference type="PANTHER" id="PTHR31061">
    <property type="entry name" value="LD22376P"/>
    <property type="match status" value="1"/>
</dbReference>
<dbReference type="Proteomes" id="UP001236507">
    <property type="component" value="Unassembled WGS sequence"/>
</dbReference>
<dbReference type="EMBL" id="JASHIF010000002">
    <property type="protein sequence ID" value="MDI9858276.1"/>
    <property type="molecule type" value="Genomic_DNA"/>
</dbReference>
<evidence type="ECO:0000313" key="3">
    <source>
        <dbReference type="Proteomes" id="UP001236507"/>
    </source>
</evidence>
<gene>
    <name evidence="2" type="ORF">QM524_03530</name>
</gene>
<name>A0ABT6Y404_9BACT</name>
<keyword evidence="1" id="KW-0812">Transmembrane</keyword>
<comment type="caution">
    <text evidence="2">The sequence shown here is derived from an EMBL/GenBank/DDBJ whole genome shotgun (WGS) entry which is preliminary data.</text>
</comment>
<feature type="transmembrane region" description="Helical" evidence="1">
    <location>
        <begin position="127"/>
        <end position="147"/>
    </location>
</feature>
<proteinExistence type="predicted"/>
<evidence type="ECO:0000256" key="1">
    <source>
        <dbReference type="SAM" id="Phobius"/>
    </source>
</evidence>
<protein>
    <submittedName>
        <fullName evidence="2">DUF5009 domain-containing protein</fullName>
    </submittedName>
</protein>
<feature type="transmembrane region" description="Helical" evidence="1">
    <location>
        <begin position="269"/>
        <end position="294"/>
    </location>
</feature>
<sequence length="374" mass="42185">MLKKRLDSLDALRGFDMFWIIGGEAFIHTWASYSNWPPAVWMSSQLHHSDWNGLTFYDCIFPLFIFMAGFSMPLSFESQILKLRELADPNPQSKILGHLLKRTVILIILGVVVNGFFKFQGYENTRIASVLARIALACLGAGILVLYTSVRIQIVAFTGILLGYFFVVRFYPVPEFGVYNFTKEGNVTAYFDRLFLPGKLHRKVYDPEGILSTIPAICNALMGAFTARFLLKNPLNLTTNRLLGALVLIGLGLVALAELWGLFFPINKIVWTSSFVLITGGISVLLFTFFYWFVDILGFKSVVKPFIWIGTNSITIYLAVHNIINFESTAHYFLDGILQNATVDAQNFGIATGVLFLQLAGLYFLYRNKLFLKI</sequence>
<keyword evidence="1" id="KW-1133">Transmembrane helix</keyword>
<accession>A0ABT6Y404</accession>
<organism evidence="2 3">
    <name type="scientific">Flectobacillus roseus</name>
    <dbReference type="NCBI Taxonomy" id="502259"/>
    <lineage>
        <taxon>Bacteria</taxon>
        <taxon>Pseudomonadati</taxon>
        <taxon>Bacteroidota</taxon>
        <taxon>Cytophagia</taxon>
        <taxon>Cytophagales</taxon>
        <taxon>Flectobacillaceae</taxon>
        <taxon>Flectobacillus</taxon>
    </lineage>
</organism>
<feature type="transmembrane region" description="Helical" evidence="1">
    <location>
        <begin position="348"/>
        <end position="366"/>
    </location>
</feature>
<feature type="transmembrane region" description="Helical" evidence="1">
    <location>
        <begin position="103"/>
        <end position="121"/>
    </location>
</feature>
<dbReference type="RefSeq" id="WP_283343515.1">
    <property type="nucleotide sequence ID" value="NZ_JASHIF010000002.1"/>
</dbReference>
<feature type="transmembrane region" description="Helical" evidence="1">
    <location>
        <begin position="53"/>
        <end position="76"/>
    </location>
</feature>
<keyword evidence="3" id="KW-1185">Reference proteome</keyword>
<feature type="transmembrane region" description="Helical" evidence="1">
    <location>
        <begin position="12"/>
        <end position="33"/>
    </location>
</feature>
<feature type="transmembrane region" description="Helical" evidence="1">
    <location>
        <begin position="154"/>
        <end position="171"/>
    </location>
</feature>
<feature type="transmembrane region" description="Helical" evidence="1">
    <location>
        <begin position="243"/>
        <end position="263"/>
    </location>
</feature>
<keyword evidence="1" id="KW-0472">Membrane</keyword>
<feature type="transmembrane region" description="Helical" evidence="1">
    <location>
        <begin position="306"/>
        <end position="324"/>
    </location>
</feature>
<evidence type="ECO:0000313" key="2">
    <source>
        <dbReference type="EMBL" id="MDI9858276.1"/>
    </source>
</evidence>
<dbReference type="PANTHER" id="PTHR31061:SF24">
    <property type="entry name" value="LD22376P"/>
    <property type="match status" value="1"/>
</dbReference>
<feature type="transmembrane region" description="Helical" evidence="1">
    <location>
        <begin position="210"/>
        <end position="231"/>
    </location>
</feature>
<reference evidence="2 3" key="1">
    <citation type="submission" date="2023-05" db="EMBL/GenBank/DDBJ databases">
        <title>Novel species of genus Flectobacillus isolated from stream in China.</title>
        <authorList>
            <person name="Lu H."/>
        </authorList>
    </citation>
    <scope>NUCLEOTIDE SEQUENCE [LARGE SCALE GENOMIC DNA]</scope>
    <source>
        <strain evidence="2 3">KCTC 42575</strain>
    </source>
</reference>